<evidence type="ECO:0000256" key="6">
    <source>
        <dbReference type="ARBA" id="ARBA00022691"/>
    </source>
</evidence>
<dbReference type="SUPFAM" id="SSF53335">
    <property type="entry name" value="S-adenosyl-L-methionine-dependent methyltransferases"/>
    <property type="match status" value="1"/>
</dbReference>
<dbReference type="PANTHER" id="PTHR21451">
    <property type="entry name" value="HISTONE H3 METHYLTRANSFERASE"/>
    <property type="match status" value="1"/>
</dbReference>
<dbReference type="Pfam" id="PF08123">
    <property type="entry name" value="DOT1"/>
    <property type="match status" value="1"/>
</dbReference>
<protein>
    <recommendedName>
        <fullName evidence="3">Histone-lysine N-methyltransferase, H3 lysine-79 specific</fullName>
        <ecNumber evidence="2">2.1.1.360</ecNumber>
    </recommendedName>
    <alternativeName>
        <fullName evidence="9">Histone H3-K79 methyltransferase</fullName>
    </alternativeName>
</protein>
<dbReference type="GO" id="GO:0006281">
    <property type="term" value="P:DNA repair"/>
    <property type="evidence" value="ECO:0007669"/>
    <property type="project" value="TreeGrafter"/>
</dbReference>
<evidence type="ECO:0000256" key="2">
    <source>
        <dbReference type="ARBA" id="ARBA00012190"/>
    </source>
</evidence>
<evidence type="ECO:0000256" key="3">
    <source>
        <dbReference type="ARBA" id="ARBA00020987"/>
    </source>
</evidence>
<evidence type="ECO:0000256" key="9">
    <source>
        <dbReference type="ARBA" id="ARBA00029821"/>
    </source>
</evidence>
<evidence type="ECO:0000256" key="5">
    <source>
        <dbReference type="ARBA" id="ARBA00022679"/>
    </source>
</evidence>
<organism evidence="12 13">
    <name type="scientific">Phytophthora rubi</name>
    <dbReference type="NCBI Taxonomy" id="129364"/>
    <lineage>
        <taxon>Eukaryota</taxon>
        <taxon>Sar</taxon>
        <taxon>Stramenopiles</taxon>
        <taxon>Oomycota</taxon>
        <taxon>Peronosporomycetes</taxon>
        <taxon>Peronosporales</taxon>
        <taxon>Peronosporaceae</taxon>
        <taxon>Phytophthora</taxon>
    </lineage>
</organism>
<dbReference type="GO" id="GO:0005634">
    <property type="term" value="C:nucleus"/>
    <property type="evidence" value="ECO:0007669"/>
    <property type="project" value="UniProtKB-SubCell"/>
</dbReference>
<accession>A0A6A3GIW4</accession>
<comment type="catalytic activity">
    <reaction evidence="10">
        <text>L-lysyl(79)-[histone H3] + 3 S-adenosyl-L-methionine = N(6),N(6),N(6)-trimethyl-L-lysyl(79)-[histone H3] + 3 S-adenosyl-L-homocysteine + 3 H(+)</text>
        <dbReference type="Rhea" id="RHEA:60328"/>
        <dbReference type="Rhea" id="RHEA-COMP:15549"/>
        <dbReference type="Rhea" id="RHEA-COMP:15552"/>
        <dbReference type="ChEBI" id="CHEBI:15378"/>
        <dbReference type="ChEBI" id="CHEBI:29969"/>
        <dbReference type="ChEBI" id="CHEBI:57856"/>
        <dbReference type="ChEBI" id="CHEBI:59789"/>
        <dbReference type="ChEBI" id="CHEBI:61961"/>
        <dbReference type="EC" id="2.1.1.360"/>
    </reaction>
</comment>
<dbReference type="InterPro" id="IPR030445">
    <property type="entry name" value="H3-K79_meTrfase"/>
</dbReference>
<dbReference type="OrthoDB" id="127779at2759"/>
<dbReference type="Gene3D" id="3.40.50.150">
    <property type="entry name" value="Vaccinia Virus protein VP39"/>
    <property type="match status" value="1"/>
</dbReference>
<dbReference type="AlphaFoldDB" id="A0A6A3GIW4"/>
<evidence type="ECO:0000313" key="13">
    <source>
        <dbReference type="Proteomes" id="UP000435112"/>
    </source>
</evidence>
<dbReference type="InterPro" id="IPR029063">
    <property type="entry name" value="SAM-dependent_MTases_sf"/>
</dbReference>
<evidence type="ECO:0000256" key="1">
    <source>
        <dbReference type="ARBA" id="ARBA00004123"/>
    </source>
</evidence>
<dbReference type="InterPro" id="IPR025789">
    <property type="entry name" value="DOT1_dom"/>
</dbReference>
<evidence type="ECO:0000259" key="11">
    <source>
        <dbReference type="Pfam" id="PF08123"/>
    </source>
</evidence>
<dbReference type="EMBL" id="QXFU01007942">
    <property type="protein sequence ID" value="KAE8957429.1"/>
    <property type="molecule type" value="Genomic_DNA"/>
</dbReference>
<keyword evidence="7" id="KW-0156">Chromatin regulator</keyword>
<dbReference type="PANTHER" id="PTHR21451:SF0">
    <property type="entry name" value="HISTONE-LYSINE N-METHYLTRANSFERASE, H3 LYSINE-79 SPECIFIC"/>
    <property type="match status" value="1"/>
</dbReference>
<dbReference type="EC" id="2.1.1.360" evidence="2"/>
<evidence type="ECO:0000313" key="12">
    <source>
        <dbReference type="EMBL" id="KAE8957429.1"/>
    </source>
</evidence>
<comment type="caution">
    <text evidence="12">The sequence shown here is derived from an EMBL/GenBank/DDBJ whole genome shotgun (WGS) entry which is preliminary data.</text>
</comment>
<sequence>MERNQTATANQDAQETIWQYNVLSFPPRYFRPPPDRAGLHWEAKAASPLRFSPSLHTISILPPQETYNATEGLFCLLTRRDVRASERQLNTGEITMAGVSMLIEEANIQLNDVFLDAGSGVGNVLAQIALQTQAFRVVGIEIQRDLAARGMELIASRASRFPHLLKISVVTTDIRNIAEGSDTVISADPDSKLAQPSSFISSATLLFCHDTVFEEDVVLAMRALCMKLPHLRLVALATRVCPRHRNTCRNSFCKRWKLLKTIQVPMTYSSSLRDLHLYAAEPRWSMQ</sequence>
<evidence type="ECO:0000256" key="10">
    <source>
        <dbReference type="ARBA" id="ARBA00047770"/>
    </source>
</evidence>
<name>A0A6A3GIW4_9STRA</name>
<keyword evidence="8" id="KW-0539">Nucleus</keyword>
<feature type="domain" description="DOT1" evidence="11">
    <location>
        <begin position="92"/>
        <end position="148"/>
    </location>
</feature>
<keyword evidence="5" id="KW-0808">Transferase</keyword>
<proteinExistence type="predicted"/>
<keyword evidence="4" id="KW-0489">Methyltransferase</keyword>
<dbReference type="GO" id="GO:0000077">
    <property type="term" value="P:DNA damage checkpoint signaling"/>
    <property type="evidence" value="ECO:0007669"/>
    <property type="project" value="TreeGrafter"/>
</dbReference>
<dbReference type="GO" id="GO:0032259">
    <property type="term" value="P:methylation"/>
    <property type="evidence" value="ECO:0007669"/>
    <property type="project" value="UniProtKB-KW"/>
</dbReference>
<gene>
    <name evidence="12" type="ORF">PR002_g31172</name>
</gene>
<dbReference type="Proteomes" id="UP000435112">
    <property type="component" value="Unassembled WGS sequence"/>
</dbReference>
<reference evidence="12 13" key="1">
    <citation type="submission" date="2018-09" db="EMBL/GenBank/DDBJ databases">
        <title>Genomic investigation of the strawberry pathogen Phytophthora fragariae indicates pathogenicity is determined by transcriptional variation in three key races.</title>
        <authorList>
            <person name="Adams T.M."/>
            <person name="Armitage A.D."/>
            <person name="Sobczyk M.K."/>
            <person name="Bates H.J."/>
            <person name="Dunwell J.M."/>
            <person name="Nellist C.F."/>
            <person name="Harrison R.J."/>
        </authorList>
    </citation>
    <scope>NUCLEOTIDE SEQUENCE [LARGE SCALE GENOMIC DNA]</scope>
    <source>
        <strain evidence="12 13">SCRP324</strain>
    </source>
</reference>
<dbReference type="GO" id="GO:0140956">
    <property type="term" value="F:histone H3K79 trimethyltransferase activity"/>
    <property type="evidence" value="ECO:0007669"/>
    <property type="project" value="UniProtKB-EC"/>
</dbReference>
<evidence type="ECO:0000256" key="4">
    <source>
        <dbReference type="ARBA" id="ARBA00022603"/>
    </source>
</evidence>
<comment type="subcellular location">
    <subcellularLocation>
        <location evidence="1">Nucleus</location>
    </subcellularLocation>
</comment>
<evidence type="ECO:0000256" key="7">
    <source>
        <dbReference type="ARBA" id="ARBA00022853"/>
    </source>
</evidence>
<keyword evidence="6" id="KW-0949">S-adenosyl-L-methionine</keyword>
<evidence type="ECO:0000256" key="8">
    <source>
        <dbReference type="ARBA" id="ARBA00023242"/>
    </source>
</evidence>